<feature type="domain" description="EamA" evidence="2">
    <location>
        <begin position="13"/>
        <end position="144"/>
    </location>
</feature>
<keyword evidence="4" id="KW-1185">Reference proteome</keyword>
<feature type="transmembrane region" description="Helical" evidence="1">
    <location>
        <begin position="188"/>
        <end position="208"/>
    </location>
</feature>
<keyword evidence="1" id="KW-0472">Membrane</keyword>
<feature type="transmembrane region" description="Helical" evidence="1">
    <location>
        <begin position="237"/>
        <end position="255"/>
    </location>
</feature>
<feature type="transmembrane region" description="Helical" evidence="1">
    <location>
        <begin position="103"/>
        <end position="121"/>
    </location>
</feature>
<dbReference type="Proteomes" id="UP001281305">
    <property type="component" value="Chromosome"/>
</dbReference>
<evidence type="ECO:0000256" key="1">
    <source>
        <dbReference type="SAM" id="Phobius"/>
    </source>
</evidence>
<feature type="transmembrane region" description="Helical" evidence="1">
    <location>
        <begin position="12"/>
        <end position="31"/>
    </location>
</feature>
<dbReference type="EMBL" id="CP146606">
    <property type="protein sequence ID" value="WYK19597.1"/>
    <property type="molecule type" value="Genomic_DNA"/>
</dbReference>
<feature type="transmembrane region" description="Helical" evidence="1">
    <location>
        <begin position="77"/>
        <end position="97"/>
    </location>
</feature>
<protein>
    <submittedName>
        <fullName evidence="3">DMT family transporter</fullName>
    </submittedName>
</protein>
<dbReference type="Pfam" id="PF00892">
    <property type="entry name" value="EamA"/>
    <property type="match status" value="1"/>
</dbReference>
<dbReference type="InterPro" id="IPR037185">
    <property type="entry name" value="EmrE-like"/>
</dbReference>
<name>A0ABZ2TJ05_9RHOB</name>
<feature type="transmembrane region" description="Helical" evidence="1">
    <location>
        <begin position="43"/>
        <end position="65"/>
    </location>
</feature>
<dbReference type="PANTHER" id="PTHR22911:SF103">
    <property type="entry name" value="BLR2811 PROTEIN"/>
    <property type="match status" value="1"/>
</dbReference>
<gene>
    <name evidence="3" type="ORF">RZS32_006990</name>
</gene>
<feature type="transmembrane region" description="Helical" evidence="1">
    <location>
        <begin position="157"/>
        <end position="176"/>
    </location>
</feature>
<evidence type="ECO:0000313" key="4">
    <source>
        <dbReference type="Proteomes" id="UP001281305"/>
    </source>
</evidence>
<proteinExistence type="predicted"/>
<dbReference type="InterPro" id="IPR000620">
    <property type="entry name" value="EamA_dom"/>
</dbReference>
<dbReference type="RefSeq" id="WP_317056299.1">
    <property type="nucleotide sequence ID" value="NZ_CP146606.1"/>
</dbReference>
<dbReference type="SUPFAM" id="SSF103481">
    <property type="entry name" value="Multidrug resistance efflux transporter EmrE"/>
    <property type="match status" value="2"/>
</dbReference>
<dbReference type="PANTHER" id="PTHR22911">
    <property type="entry name" value="ACYL-MALONYL CONDENSING ENZYME-RELATED"/>
    <property type="match status" value="1"/>
</dbReference>
<keyword evidence="1" id="KW-0812">Transmembrane</keyword>
<organism evidence="3 4">
    <name type="scientific">Roseovarius rhodophyticola</name>
    <dbReference type="NCBI Taxonomy" id="3080827"/>
    <lineage>
        <taxon>Bacteria</taxon>
        <taxon>Pseudomonadati</taxon>
        <taxon>Pseudomonadota</taxon>
        <taxon>Alphaproteobacteria</taxon>
        <taxon>Rhodobacterales</taxon>
        <taxon>Roseobacteraceae</taxon>
        <taxon>Roseovarius</taxon>
    </lineage>
</organism>
<feature type="transmembrane region" description="Helical" evidence="1">
    <location>
        <begin position="267"/>
        <end position="285"/>
    </location>
</feature>
<keyword evidence="1" id="KW-1133">Transmembrane helix</keyword>
<reference evidence="3 4" key="1">
    <citation type="submission" date="2024-02" db="EMBL/GenBank/DDBJ databases">
        <title>Roseovarius strain W115 nov., isolated from a marine algae.</title>
        <authorList>
            <person name="Lee M.W."/>
            <person name="Lee J.K."/>
            <person name="Kim J.M."/>
            <person name="Choi D.G."/>
            <person name="Baek J.H."/>
            <person name="Bayburt H."/>
            <person name="Jung J.J."/>
            <person name="Han D.M."/>
            <person name="Jeon C.O."/>
        </authorList>
    </citation>
    <scope>NUCLEOTIDE SEQUENCE [LARGE SCALE GENOMIC DNA]</scope>
    <source>
        <strain evidence="3 4">W115</strain>
    </source>
</reference>
<feature type="transmembrane region" description="Helical" evidence="1">
    <location>
        <begin position="128"/>
        <end position="145"/>
    </location>
</feature>
<feature type="transmembrane region" description="Helical" evidence="1">
    <location>
        <begin position="291"/>
        <end position="309"/>
    </location>
</feature>
<evidence type="ECO:0000313" key="3">
    <source>
        <dbReference type="EMBL" id="WYK19597.1"/>
    </source>
</evidence>
<accession>A0ABZ2TJ05</accession>
<sequence>MQSAQAQSNSGVGIAFILVGVVAISVNDMLIKFLSGDYPLHEIVFARSAIGIAFSLVLVQLEGGWRILRADHPALHLLRCIMIVIANMTFFSALAVLPLAEATALFFVSPLIITLLSVPLLGEKVGPLRLGAVLVGFVGVIVMTRPWEAQDGRDISMVIYLLPILAAVTYSINQVLTRMLGVTAKASALTVYIQSTFIVVSLGFWTFAGDGRFAEGLTNQSLIFLLRAWIWPQGSDIWLFLTLGFNSAILGYALAQAYRSADAAVVAPFEYAILPLAIFWGWLIWADLPDAVTLVGIALILGAGLFVFLREYQKKRRVLRGKRVHGRW</sequence>
<evidence type="ECO:0000259" key="2">
    <source>
        <dbReference type="Pfam" id="PF00892"/>
    </source>
</evidence>